<dbReference type="Gene3D" id="3.30.1370.100">
    <property type="entry name" value="MutL, C-terminal domain, regulatory subdomain"/>
    <property type="match status" value="1"/>
</dbReference>
<feature type="domain" description="MutL C-terminal dimerisation" evidence="7">
    <location>
        <begin position="430"/>
        <end position="573"/>
    </location>
</feature>
<reference evidence="9" key="1">
    <citation type="submission" date="2022-08" db="EMBL/GenBank/DDBJ databases">
        <title>Catabolic pathway analysis in culturable SAR92 clade bacteria reveals their overlooked roles in DMSP degradation in coastal seas.</title>
        <authorList>
            <person name="He X."/>
            <person name="Zhang X."/>
            <person name="Zhang Y."/>
        </authorList>
    </citation>
    <scope>NUCLEOTIDE SEQUENCE</scope>
    <source>
        <strain evidence="9">H455</strain>
    </source>
</reference>
<dbReference type="Pfam" id="PF01119">
    <property type="entry name" value="DNA_mis_repair"/>
    <property type="match status" value="1"/>
</dbReference>
<keyword evidence="3 5" id="KW-0227">DNA damage</keyword>
<dbReference type="InterPro" id="IPR038973">
    <property type="entry name" value="MutL/Mlh/Pms-like"/>
</dbReference>
<dbReference type="InterPro" id="IPR014790">
    <property type="entry name" value="MutL_C"/>
</dbReference>
<keyword evidence="10" id="KW-1185">Reference proteome</keyword>
<name>A0ABY5TL41_9GAMM</name>
<dbReference type="SMART" id="SM01340">
    <property type="entry name" value="DNA_mis_repair"/>
    <property type="match status" value="1"/>
</dbReference>
<dbReference type="GO" id="GO:0004519">
    <property type="term" value="F:endonuclease activity"/>
    <property type="evidence" value="ECO:0007669"/>
    <property type="project" value="UniProtKB-KW"/>
</dbReference>
<dbReference type="InterPro" id="IPR042120">
    <property type="entry name" value="MutL_C_dimsub"/>
</dbReference>
<dbReference type="Pfam" id="PF13589">
    <property type="entry name" value="HATPase_c_3"/>
    <property type="match status" value="1"/>
</dbReference>
<evidence type="ECO:0000256" key="5">
    <source>
        <dbReference type="HAMAP-Rule" id="MF_00149"/>
    </source>
</evidence>
<dbReference type="EMBL" id="CP103416">
    <property type="protein sequence ID" value="UVW34570.1"/>
    <property type="molecule type" value="Genomic_DNA"/>
</dbReference>
<feature type="region of interest" description="Disordered" evidence="6">
    <location>
        <begin position="345"/>
        <end position="394"/>
    </location>
</feature>
<feature type="domain" description="DNA mismatch repair protein S5" evidence="8">
    <location>
        <begin position="212"/>
        <end position="330"/>
    </location>
</feature>
<dbReference type="InterPro" id="IPR014721">
    <property type="entry name" value="Ribsml_uS5_D2-typ_fold_subgr"/>
</dbReference>
<evidence type="ECO:0000313" key="9">
    <source>
        <dbReference type="EMBL" id="UVW34570.1"/>
    </source>
</evidence>
<dbReference type="CDD" id="cd03482">
    <property type="entry name" value="MutL_Trans_MutL"/>
    <property type="match status" value="1"/>
</dbReference>
<dbReference type="InterPro" id="IPR020568">
    <property type="entry name" value="Ribosomal_Su5_D2-typ_SF"/>
</dbReference>
<evidence type="ECO:0000256" key="4">
    <source>
        <dbReference type="ARBA" id="ARBA00023204"/>
    </source>
</evidence>
<proteinExistence type="inferred from homology"/>
<dbReference type="PANTHER" id="PTHR10073:SF12">
    <property type="entry name" value="DNA MISMATCH REPAIR PROTEIN MLH1"/>
    <property type="match status" value="1"/>
</dbReference>
<evidence type="ECO:0000256" key="1">
    <source>
        <dbReference type="ARBA" id="ARBA00006082"/>
    </source>
</evidence>
<dbReference type="InterPro" id="IPR042121">
    <property type="entry name" value="MutL_C_regsub"/>
</dbReference>
<dbReference type="SUPFAM" id="SSF55874">
    <property type="entry name" value="ATPase domain of HSP90 chaperone/DNA topoisomerase II/histidine kinase"/>
    <property type="match status" value="1"/>
</dbReference>
<sequence>MSVIKILSPQLANQIAAGEVVERPASVLKELVENSLDAGAQSIEIDIEQGGVKLIRIRDDGGGIGHDDLALALSRHATSKIDDLEDLEAVATLGFRGEALASIASVSRLSLTSNSGGSSAWNAISEGRDMQVEVTPASHPQGTSVEVRDLFFNTPARRKFLRTEKTEYNRIDDSIKKLALSRFDVAFNLRHNQRAQLSLRPAKTQLEQEKRVADICGTSFMEQALYVDNVRPGLRLWGWIGLPTFSRSQADLQHFFVNGRCIRDKVVSHAVRQAYQDVLYHGRHPAFVLFLEITPGDVDVNVHPTKHEVRFRESGSIHSFISSTLKKALAEDRPQDHLQANSTGEFAEGGEQFPGMVNQPDPNWQAAPQTQPAMQFSSRTNFAGSSSGTMSGSAGSMQNYQSLYSTSGINLPESANPLGDQQDIPPLGYAIAQLKGIYILAENREGLIIVDMHAAHERITYERMKGAFDDQGLVSQPLLVPESLAVSQREADAAEQHNEVFAKLGFVVERAAAESVIVREIPAILRGSEVEALLRDVLSDLLEHGNSERIRDHINEILSTMACHGSVRANRKLSIPEMNALLRDMEATERSGQCNHGRPTWSQLTLDQLDKLFLRGR</sequence>
<evidence type="ECO:0000313" key="10">
    <source>
        <dbReference type="Proteomes" id="UP001059934"/>
    </source>
</evidence>
<evidence type="ECO:0000259" key="7">
    <source>
        <dbReference type="SMART" id="SM00853"/>
    </source>
</evidence>
<dbReference type="CDD" id="cd16926">
    <property type="entry name" value="HATPase_MutL-MLH-PMS-like"/>
    <property type="match status" value="1"/>
</dbReference>
<protein>
    <recommendedName>
        <fullName evidence="2 5">DNA mismatch repair protein MutL</fullName>
    </recommendedName>
</protein>
<dbReference type="Pfam" id="PF08676">
    <property type="entry name" value="MutL_C"/>
    <property type="match status" value="1"/>
</dbReference>
<dbReference type="NCBIfam" id="NF000949">
    <property type="entry name" value="PRK00095.1-2"/>
    <property type="match status" value="1"/>
</dbReference>
<evidence type="ECO:0000256" key="2">
    <source>
        <dbReference type="ARBA" id="ARBA00021975"/>
    </source>
</evidence>
<dbReference type="Gene3D" id="3.30.565.10">
    <property type="entry name" value="Histidine kinase-like ATPase, C-terminal domain"/>
    <property type="match status" value="1"/>
</dbReference>
<organism evidence="9 10">
    <name type="scientific">SAR92 clade bacterium H455</name>
    <dbReference type="NCBI Taxonomy" id="2974818"/>
    <lineage>
        <taxon>Bacteria</taxon>
        <taxon>Pseudomonadati</taxon>
        <taxon>Pseudomonadota</taxon>
        <taxon>Gammaproteobacteria</taxon>
        <taxon>Cellvibrionales</taxon>
        <taxon>Porticoccaceae</taxon>
        <taxon>SAR92 clade</taxon>
    </lineage>
</organism>
<accession>A0ABY5TL41</accession>
<gene>
    <name evidence="5 9" type="primary">mutL</name>
    <name evidence="9" type="ORF">NYF23_11205</name>
</gene>
<feature type="compositionally biased region" description="Polar residues" evidence="6">
    <location>
        <begin position="360"/>
        <end position="382"/>
    </location>
</feature>
<keyword evidence="4 5" id="KW-0234">DNA repair</keyword>
<dbReference type="Gene3D" id="3.30.230.10">
    <property type="match status" value="1"/>
</dbReference>
<evidence type="ECO:0000256" key="6">
    <source>
        <dbReference type="SAM" id="MobiDB-lite"/>
    </source>
</evidence>
<comment type="similarity">
    <text evidence="1 5">Belongs to the DNA mismatch repair MutL/HexB family.</text>
</comment>
<dbReference type="InterPro" id="IPR020667">
    <property type="entry name" value="DNA_mismatch_repair_MutL"/>
</dbReference>
<keyword evidence="9" id="KW-0378">Hydrolase</keyword>
<dbReference type="InterPro" id="IPR002099">
    <property type="entry name" value="MutL/Mlh/PMS"/>
</dbReference>
<comment type="function">
    <text evidence="5">This protein is involved in the repair of mismatches in DNA. It is required for dam-dependent methyl-directed DNA mismatch repair. May act as a 'molecular matchmaker', a protein that promotes the formation of a stable complex between two or more DNA-binding proteins in an ATP-dependent manner without itself being part of a final effector complex.</text>
</comment>
<dbReference type="NCBIfam" id="TIGR00585">
    <property type="entry name" value="mutl"/>
    <property type="match status" value="1"/>
</dbReference>
<keyword evidence="9" id="KW-0255">Endonuclease</keyword>
<keyword evidence="9" id="KW-0540">Nuclease</keyword>
<dbReference type="Gene3D" id="3.30.1540.20">
    <property type="entry name" value="MutL, C-terminal domain, dimerisation subdomain"/>
    <property type="match status" value="1"/>
</dbReference>
<dbReference type="PANTHER" id="PTHR10073">
    <property type="entry name" value="DNA MISMATCH REPAIR PROTEIN MLH, PMS, MUTL"/>
    <property type="match status" value="1"/>
</dbReference>
<dbReference type="InterPro" id="IPR013507">
    <property type="entry name" value="DNA_mismatch_S5_2-like"/>
</dbReference>
<dbReference type="InterPro" id="IPR037198">
    <property type="entry name" value="MutL_C_sf"/>
</dbReference>
<feature type="compositionally biased region" description="Low complexity" evidence="6">
    <location>
        <begin position="383"/>
        <end position="394"/>
    </location>
</feature>
<dbReference type="SMART" id="SM00853">
    <property type="entry name" value="MutL_C"/>
    <property type="match status" value="1"/>
</dbReference>
<dbReference type="PROSITE" id="PS00058">
    <property type="entry name" value="DNA_MISMATCH_REPAIR_1"/>
    <property type="match status" value="1"/>
</dbReference>
<dbReference type="SUPFAM" id="SSF54211">
    <property type="entry name" value="Ribosomal protein S5 domain 2-like"/>
    <property type="match status" value="1"/>
</dbReference>
<dbReference type="HAMAP" id="MF_00149">
    <property type="entry name" value="DNA_mis_repair"/>
    <property type="match status" value="1"/>
</dbReference>
<dbReference type="InterPro" id="IPR036890">
    <property type="entry name" value="HATPase_C_sf"/>
</dbReference>
<dbReference type="SUPFAM" id="SSF118116">
    <property type="entry name" value="DNA mismatch repair protein MutL"/>
    <property type="match status" value="1"/>
</dbReference>
<evidence type="ECO:0000256" key="3">
    <source>
        <dbReference type="ARBA" id="ARBA00022763"/>
    </source>
</evidence>
<dbReference type="Proteomes" id="UP001059934">
    <property type="component" value="Chromosome"/>
</dbReference>
<evidence type="ECO:0000259" key="8">
    <source>
        <dbReference type="SMART" id="SM01340"/>
    </source>
</evidence>
<dbReference type="InterPro" id="IPR014762">
    <property type="entry name" value="DNA_mismatch_repair_CS"/>
</dbReference>